<accession>A0ABN5JDN5</accession>
<keyword evidence="2" id="KW-1185">Reference proteome</keyword>
<organism evidence="1 2">
    <name type="scientific">Fusobacterium varium ATCC 27725</name>
    <dbReference type="NCBI Taxonomy" id="469618"/>
    <lineage>
        <taxon>Bacteria</taxon>
        <taxon>Fusobacteriati</taxon>
        <taxon>Fusobacteriota</taxon>
        <taxon>Fusobacteriia</taxon>
        <taxon>Fusobacteriales</taxon>
        <taxon>Fusobacteriaceae</taxon>
        <taxon>Fusobacterium</taxon>
    </lineage>
</organism>
<protein>
    <submittedName>
        <fullName evidence="1">DUF4312 domain-containing protein</fullName>
    </submittedName>
</protein>
<dbReference type="Proteomes" id="UP000241238">
    <property type="component" value="Chromosome"/>
</dbReference>
<dbReference type="Pfam" id="PF14189">
    <property type="entry name" value="DUF4312"/>
    <property type="match status" value="1"/>
</dbReference>
<proteinExistence type="predicted"/>
<dbReference type="EMBL" id="CP028103">
    <property type="protein sequence ID" value="AVQ30161.1"/>
    <property type="molecule type" value="Genomic_DNA"/>
</dbReference>
<name>A0ABN5JDN5_FUSVA</name>
<evidence type="ECO:0000313" key="1">
    <source>
        <dbReference type="EMBL" id="AVQ30161.1"/>
    </source>
</evidence>
<evidence type="ECO:0000313" key="2">
    <source>
        <dbReference type="Proteomes" id="UP000241238"/>
    </source>
</evidence>
<reference evidence="2" key="1">
    <citation type="journal article" date="2018" name="MSphere">
        <title>Fusobacterium Genomics Using MinION and Illumina Sequencing Enables Genome Completion and Correction.</title>
        <authorList>
            <person name="Todd S.M."/>
            <person name="Settlage R.E."/>
            <person name="Lahmers K.K."/>
            <person name="Slade D.J."/>
        </authorList>
    </citation>
    <scope>NUCLEOTIDE SEQUENCE [LARGE SCALE GENOMIC DNA]</scope>
    <source>
        <strain evidence="2">ATCC 27725</strain>
    </source>
</reference>
<dbReference type="InterPro" id="IPR020037">
    <property type="entry name" value="DUF4312"/>
</dbReference>
<dbReference type="RefSeq" id="WP_005949304.1">
    <property type="nucleotide sequence ID" value="NZ_CP028103.1"/>
</dbReference>
<dbReference type="GeneID" id="77466854"/>
<sequence length="94" mass="11242">MKEAKLNSEIKTMRIKDSGKTKEEALGKIFASFRRKVQTEITGVIVKLEPLETYLLDIKEEKTIERFLELFMPREKTIYHIEMEIEYEVKYIKL</sequence>
<gene>
    <name evidence="1" type="ORF">C4N18_02540</name>
</gene>